<gene>
    <name evidence="4" type="ORF">H9Y05_09180</name>
</gene>
<evidence type="ECO:0000313" key="4">
    <source>
        <dbReference type="EMBL" id="MBC9812642.1"/>
    </source>
</evidence>
<dbReference type="RefSeq" id="WP_216714109.1">
    <property type="nucleotide sequence ID" value="NZ_JACVEL010000005.1"/>
</dbReference>
<evidence type="ECO:0000259" key="3">
    <source>
        <dbReference type="Pfam" id="PF18962"/>
    </source>
</evidence>
<dbReference type="EMBL" id="JACVEL010000005">
    <property type="protein sequence ID" value="MBC9812642.1"/>
    <property type="molecule type" value="Genomic_DNA"/>
</dbReference>
<protein>
    <submittedName>
        <fullName evidence="4">T9SS type A sorting domain-containing protein</fullName>
    </submittedName>
</protein>
<dbReference type="Pfam" id="PF18962">
    <property type="entry name" value="Por_Secre_tail"/>
    <property type="match status" value="1"/>
</dbReference>
<sequence length="858" mass="90377">MKIKLVTVCAFFSFCLTASAQIQGDGGAPKSKTIQPSALKTVLFQEPDVAALRAEDAINDAEKTGPWRFGYNNDTWINMDNAGEWYELTNGGKLWIIKLKCKNAYTVNLTFENLVIPKGNELYVYNEDKSFILGKFTDNHVYEGQLGTELVPGEVAIVEYYVAPQNKAIPVSLSIDKVTHGYRTASEYVEKGLNTSGNCNMNVNCPDGAAWGDQKRGAVMLVSGSNGFCSGSMINNTANDGKPYVLTANHCYSNPATWIFRFNWEAATCTNPTTSPTFQSLSGAVLRSRRTPTDFCLVEITGGLQGGTVPASYNTYFSGWDNSGTVPTSTVSIHHPDGDIKKISFDDNPASAVQAMGSSEATSSWMVSWDRNTTTEGGSSGSPLFDQNHRIIGQLWGGGASCSNLSAADYYGRVAQSWEPAGSNSTNQLKYWLDPSGSGVTVLDGYDPNAVSVSDDAGIQSVTEPMGTYCETSVTPSVVLRNYGMNNLTSVTILYASTGVAQQTYNWTGTLAPGATATVVLPTMTVNNGNSTFTVQTSQPNGVADNNTANDLKTSTFTATANALPLTVTISTDCYGYETYWRILDGSSAVVLSGGNQSVQLPGGVQNASASGAGAYGNATTYAIPGCLPQGCYTFEIYDDYGDGLSSSSGPGCSTSGAGYSISDGSTTLVSMTSATFGAIASHNFCLGIASPCSSASPLTATTASTISSGNNGTATVTPNGGVSPYTYSWSGPGGFTSSNQNLSGLVPGTYTVAVTDDCGTVTNATVVVQSSVGINSADAHSFAVYPNPNSGKFTIEFAQDLTEEYTISIMDLTGRTIYTTSDSKLKKVIDLDNLATGKYILNVRTATSSTNQSVLIR</sequence>
<feature type="domain" description="Secretion system C-terminal sorting" evidence="3">
    <location>
        <begin position="785"/>
        <end position="856"/>
    </location>
</feature>
<dbReference type="Proteomes" id="UP000652681">
    <property type="component" value="Unassembled WGS sequence"/>
</dbReference>
<dbReference type="InterPro" id="IPR043504">
    <property type="entry name" value="Peptidase_S1_PA_chymotrypsin"/>
</dbReference>
<dbReference type="SUPFAM" id="SSF50494">
    <property type="entry name" value="Trypsin-like serine proteases"/>
    <property type="match status" value="1"/>
</dbReference>
<dbReference type="InterPro" id="IPR013783">
    <property type="entry name" value="Ig-like_fold"/>
</dbReference>
<evidence type="ECO:0000256" key="1">
    <source>
        <dbReference type="ARBA" id="ARBA00022729"/>
    </source>
</evidence>
<keyword evidence="5" id="KW-1185">Reference proteome</keyword>
<dbReference type="Gene3D" id="2.40.10.10">
    <property type="entry name" value="Trypsin-like serine proteases"/>
    <property type="match status" value="2"/>
</dbReference>
<accession>A0A8J6PCT4</accession>
<proteinExistence type="predicted"/>
<dbReference type="AlphaFoldDB" id="A0A8J6PCT4"/>
<dbReference type="Pfam" id="PF13365">
    <property type="entry name" value="Trypsin_2"/>
    <property type="match status" value="1"/>
</dbReference>
<dbReference type="NCBIfam" id="TIGR04183">
    <property type="entry name" value="Por_Secre_tail"/>
    <property type="match status" value="1"/>
</dbReference>
<reference evidence="4" key="1">
    <citation type="submission" date="2020-09" db="EMBL/GenBank/DDBJ databases">
        <title>Taishania pollutisoli gen. nov., sp. nov., Isolated from Tetrabromobisphenol A-Contaminated Soil.</title>
        <authorList>
            <person name="Chen Q."/>
        </authorList>
    </citation>
    <scope>NUCLEOTIDE SEQUENCE</scope>
    <source>
        <strain evidence="4">CZZ-1</strain>
    </source>
</reference>
<feature type="chain" id="PRO_5035198022" evidence="2">
    <location>
        <begin position="21"/>
        <end position="858"/>
    </location>
</feature>
<feature type="signal peptide" evidence="2">
    <location>
        <begin position="1"/>
        <end position="20"/>
    </location>
</feature>
<evidence type="ECO:0000256" key="2">
    <source>
        <dbReference type="SAM" id="SignalP"/>
    </source>
</evidence>
<dbReference type="InterPro" id="IPR026444">
    <property type="entry name" value="Secre_tail"/>
</dbReference>
<evidence type="ECO:0000313" key="5">
    <source>
        <dbReference type="Proteomes" id="UP000652681"/>
    </source>
</evidence>
<dbReference type="Gene3D" id="2.60.40.10">
    <property type="entry name" value="Immunoglobulins"/>
    <property type="match status" value="2"/>
</dbReference>
<name>A0A8J6PCT4_9FLAO</name>
<organism evidence="4 5">
    <name type="scientific">Taishania pollutisoli</name>
    <dbReference type="NCBI Taxonomy" id="2766479"/>
    <lineage>
        <taxon>Bacteria</taxon>
        <taxon>Pseudomonadati</taxon>
        <taxon>Bacteroidota</taxon>
        <taxon>Flavobacteriia</taxon>
        <taxon>Flavobacteriales</taxon>
        <taxon>Crocinitomicaceae</taxon>
        <taxon>Taishania</taxon>
    </lineage>
</organism>
<dbReference type="InterPro" id="IPR009003">
    <property type="entry name" value="Peptidase_S1_PA"/>
</dbReference>
<keyword evidence="1 2" id="KW-0732">Signal</keyword>
<comment type="caution">
    <text evidence="4">The sequence shown here is derived from an EMBL/GenBank/DDBJ whole genome shotgun (WGS) entry which is preliminary data.</text>
</comment>